<dbReference type="InterPro" id="IPR019819">
    <property type="entry name" value="Carboxylesterase_B_CS"/>
</dbReference>
<evidence type="ECO:0000256" key="20">
    <source>
        <dbReference type="ARBA" id="ARBA00048701"/>
    </source>
</evidence>
<comment type="catalytic activity">
    <reaction evidence="20">
        <text>12-(9Z-octadecenoyloxy)-octadecanoate + H2O = 12-hydroxyoctadecanoate + (9Z)-octadecenoate + H(+)</text>
        <dbReference type="Rhea" id="RHEA:52060"/>
        <dbReference type="ChEBI" id="CHEBI:15377"/>
        <dbReference type="ChEBI" id="CHEBI:15378"/>
        <dbReference type="ChEBI" id="CHEBI:30823"/>
        <dbReference type="ChEBI" id="CHEBI:84201"/>
        <dbReference type="ChEBI" id="CHEBI:136302"/>
    </reaction>
    <physiologicalReaction direction="left-to-right" evidence="20">
        <dbReference type="Rhea" id="RHEA:52061"/>
    </physiologicalReaction>
</comment>
<dbReference type="AlphaFoldDB" id="A0A8C1WLL7"/>
<dbReference type="PROSITE" id="PS00941">
    <property type="entry name" value="CARBOXYLESTERASE_B_2"/>
    <property type="match status" value="1"/>
</dbReference>
<dbReference type="PANTHER" id="PTHR43903">
    <property type="entry name" value="NEUROLIGIN"/>
    <property type="match status" value="1"/>
</dbReference>
<keyword evidence="11" id="KW-0325">Glycoprotein</keyword>
<dbReference type="CDD" id="cd00312">
    <property type="entry name" value="Esterase_lipase"/>
    <property type="match status" value="1"/>
</dbReference>
<comment type="subunit">
    <text evidence="30">Interacts with CLC.</text>
</comment>
<comment type="catalytic activity">
    <reaction evidence="16">
        <text>cholesteryl (9Z-octadecenoate) + H2O = cholesterol + (9Z)-octadecenoate + H(+)</text>
        <dbReference type="Rhea" id="RHEA:33875"/>
        <dbReference type="ChEBI" id="CHEBI:15377"/>
        <dbReference type="ChEBI" id="CHEBI:15378"/>
        <dbReference type="ChEBI" id="CHEBI:16113"/>
        <dbReference type="ChEBI" id="CHEBI:30823"/>
        <dbReference type="ChEBI" id="CHEBI:46898"/>
    </reaction>
    <physiologicalReaction direction="left-to-right" evidence="16">
        <dbReference type="Rhea" id="RHEA:33876"/>
    </physiologicalReaction>
</comment>
<comment type="catalytic activity">
    <reaction evidence="25">
        <text>13-(9Z-hexadecenoyloxy)-octadecanoate + H2O = 13-hydroxy-octadecanoate + (9Z)-hexadecenoate + H(+)</text>
        <dbReference type="Rhea" id="RHEA:52076"/>
        <dbReference type="ChEBI" id="CHEBI:15377"/>
        <dbReference type="ChEBI" id="CHEBI:15378"/>
        <dbReference type="ChEBI" id="CHEBI:32372"/>
        <dbReference type="ChEBI" id="CHEBI:136304"/>
        <dbReference type="ChEBI" id="CHEBI:136315"/>
    </reaction>
    <physiologicalReaction direction="left-to-right" evidence="25">
        <dbReference type="Rhea" id="RHEA:52077"/>
    </physiologicalReaction>
</comment>
<dbReference type="EC" id="3.1.1.-" evidence="31"/>
<dbReference type="GO" id="GO:0004104">
    <property type="term" value="F:cholinesterase activity"/>
    <property type="evidence" value="ECO:0007669"/>
    <property type="project" value="InterPro"/>
</dbReference>
<evidence type="ECO:0000256" key="26">
    <source>
        <dbReference type="ARBA" id="ARBA00049428"/>
    </source>
</evidence>
<dbReference type="InterPro" id="IPR051093">
    <property type="entry name" value="Neuroligin/BSAL"/>
</dbReference>
<comment type="catalytic activity">
    <reaction evidence="22">
        <text>9-octadecanoyloxy-octadecanoate + H2O = 9-hydroxy-octadecanoate + octadecanoate + H(+)</text>
        <dbReference type="Rhea" id="RHEA:52096"/>
        <dbReference type="ChEBI" id="CHEBI:15377"/>
        <dbReference type="ChEBI" id="CHEBI:15378"/>
        <dbReference type="ChEBI" id="CHEBI:25629"/>
        <dbReference type="ChEBI" id="CHEBI:136286"/>
        <dbReference type="ChEBI" id="CHEBI:136373"/>
    </reaction>
    <physiologicalReaction direction="left-to-right" evidence="22">
        <dbReference type="Rhea" id="RHEA:52097"/>
    </physiologicalReaction>
</comment>
<dbReference type="InterPro" id="IPR029058">
    <property type="entry name" value="AB_hydrolase_fold"/>
</dbReference>
<comment type="catalytic activity">
    <reaction evidence="13">
        <text>a butanoate ester + H2O = an aliphatic alcohol + butanoate + H(+)</text>
        <dbReference type="Rhea" id="RHEA:47348"/>
        <dbReference type="ChEBI" id="CHEBI:2571"/>
        <dbReference type="ChEBI" id="CHEBI:15377"/>
        <dbReference type="ChEBI" id="CHEBI:15378"/>
        <dbReference type="ChEBI" id="CHEBI:17968"/>
        <dbReference type="ChEBI" id="CHEBI:50477"/>
    </reaction>
    <physiologicalReaction direction="left-to-right" evidence="13">
        <dbReference type="Rhea" id="RHEA:47349"/>
    </physiologicalReaction>
</comment>
<comment type="catalytic activity">
    <reaction evidence="27">
        <text>an acetyl ester + H2O = an aliphatic alcohol + acetate + H(+)</text>
        <dbReference type="Rhea" id="RHEA:12957"/>
        <dbReference type="ChEBI" id="CHEBI:2571"/>
        <dbReference type="ChEBI" id="CHEBI:15377"/>
        <dbReference type="ChEBI" id="CHEBI:15378"/>
        <dbReference type="ChEBI" id="CHEBI:30089"/>
        <dbReference type="ChEBI" id="CHEBI:47622"/>
        <dbReference type="EC" id="3.1.1.6"/>
    </reaction>
    <physiologicalReaction direction="left-to-right" evidence="27">
        <dbReference type="Rhea" id="RHEA:12958"/>
    </physiologicalReaction>
</comment>
<evidence type="ECO:0000256" key="5">
    <source>
        <dbReference type="ARBA" id="ARBA00022525"/>
    </source>
</evidence>
<proteinExistence type="inferred from homology"/>
<comment type="similarity">
    <text evidence="3 31">Belongs to the type-B carboxylesterase/lipase family.</text>
</comment>
<dbReference type="GO" id="GO:0004806">
    <property type="term" value="F:triacylglycerol lipase activity"/>
    <property type="evidence" value="ECO:0007669"/>
    <property type="project" value="UniProtKB-EC"/>
</dbReference>
<evidence type="ECO:0000313" key="34">
    <source>
        <dbReference type="Proteomes" id="UP000694700"/>
    </source>
</evidence>
<evidence type="ECO:0000256" key="21">
    <source>
        <dbReference type="ARBA" id="ARBA00048800"/>
    </source>
</evidence>
<comment type="catalytic activity">
    <reaction evidence="12">
        <text>a triacylglycerol + H2O = a diacylglycerol + a fatty acid + H(+)</text>
        <dbReference type="Rhea" id="RHEA:12044"/>
        <dbReference type="ChEBI" id="CHEBI:15377"/>
        <dbReference type="ChEBI" id="CHEBI:15378"/>
        <dbReference type="ChEBI" id="CHEBI:17855"/>
        <dbReference type="ChEBI" id="CHEBI:18035"/>
        <dbReference type="ChEBI" id="CHEBI:28868"/>
        <dbReference type="EC" id="3.1.1.3"/>
    </reaction>
    <physiologicalReaction direction="left-to-right" evidence="12">
        <dbReference type="Rhea" id="RHEA:12045"/>
    </physiologicalReaction>
</comment>
<evidence type="ECO:0000256" key="13">
    <source>
        <dbReference type="ARBA" id="ARBA00033629"/>
    </source>
</evidence>
<evidence type="ECO:0000256" key="19">
    <source>
        <dbReference type="ARBA" id="ARBA00048680"/>
    </source>
</evidence>
<protein>
    <recommendedName>
        <fullName evidence="31">Carboxylic ester hydrolase</fullName>
        <ecNumber evidence="31">3.1.1.-</ecNumber>
    </recommendedName>
</protein>
<dbReference type="GO" id="GO:0016042">
    <property type="term" value="P:lipid catabolic process"/>
    <property type="evidence" value="ECO:0007669"/>
    <property type="project" value="UniProtKB-KW"/>
</dbReference>
<evidence type="ECO:0000256" key="12">
    <source>
        <dbReference type="ARBA" id="ARBA00023369"/>
    </source>
</evidence>
<evidence type="ECO:0000256" key="6">
    <source>
        <dbReference type="ARBA" id="ARBA00022729"/>
    </source>
</evidence>
<dbReference type="Proteomes" id="UP000694700">
    <property type="component" value="Unplaced"/>
</dbReference>
<comment type="catalytic activity">
    <reaction evidence="17">
        <text>9-hexadecanoyloxy-octadecanoate + H2O = 9-hydroxy-octadecanoate + hexadecanoate + H(+)</text>
        <dbReference type="Rhea" id="RHEA:52052"/>
        <dbReference type="ChEBI" id="CHEBI:7896"/>
        <dbReference type="ChEBI" id="CHEBI:15377"/>
        <dbReference type="ChEBI" id="CHEBI:15378"/>
        <dbReference type="ChEBI" id="CHEBI:83670"/>
        <dbReference type="ChEBI" id="CHEBI:136286"/>
    </reaction>
    <physiologicalReaction direction="left-to-right" evidence="17">
        <dbReference type="Rhea" id="RHEA:52053"/>
    </physiologicalReaction>
</comment>
<dbReference type="GO" id="GO:0005576">
    <property type="term" value="C:extracellular region"/>
    <property type="evidence" value="ECO:0007669"/>
    <property type="project" value="UniProtKB-SubCell"/>
</dbReference>
<comment type="catalytic activity">
    <reaction evidence="21">
        <text>9-(9Z-octadecenoyloxy)-octadecanoate + H2O = 9-hydroxy-octadecanoate + (9Z)-octadecenoate + H(+)</text>
        <dbReference type="Rhea" id="RHEA:52048"/>
        <dbReference type="ChEBI" id="CHEBI:15377"/>
        <dbReference type="ChEBI" id="CHEBI:15378"/>
        <dbReference type="ChEBI" id="CHEBI:30823"/>
        <dbReference type="ChEBI" id="CHEBI:136282"/>
        <dbReference type="ChEBI" id="CHEBI:136286"/>
    </reaction>
    <physiologicalReaction direction="left-to-right" evidence="21">
        <dbReference type="Rhea" id="RHEA:52049"/>
    </physiologicalReaction>
</comment>
<evidence type="ECO:0000256" key="31">
    <source>
        <dbReference type="RuleBase" id="RU361235"/>
    </source>
</evidence>
<evidence type="ECO:0000256" key="10">
    <source>
        <dbReference type="ARBA" id="ARBA00023157"/>
    </source>
</evidence>
<comment type="catalytic activity">
    <reaction evidence="26">
        <text>12-(9Z-hexadecenoyloxy)-octadecanoate + H2O = 12-hydroxyoctadecanoate + (9Z)-hexadecenoate + H(+)</text>
        <dbReference type="Rhea" id="RHEA:52072"/>
        <dbReference type="ChEBI" id="CHEBI:15377"/>
        <dbReference type="ChEBI" id="CHEBI:15378"/>
        <dbReference type="ChEBI" id="CHEBI:32372"/>
        <dbReference type="ChEBI" id="CHEBI:84201"/>
        <dbReference type="ChEBI" id="CHEBI:136312"/>
    </reaction>
    <physiologicalReaction direction="left-to-right" evidence="26">
        <dbReference type="Rhea" id="RHEA:52073"/>
    </physiologicalReaction>
</comment>
<dbReference type="InterPro" id="IPR002018">
    <property type="entry name" value="CarbesteraseB"/>
</dbReference>
<dbReference type="Pfam" id="PF00135">
    <property type="entry name" value="COesterase"/>
    <property type="match status" value="1"/>
</dbReference>
<evidence type="ECO:0000256" key="25">
    <source>
        <dbReference type="ARBA" id="ARBA00049322"/>
    </source>
</evidence>
<comment type="catalytic activity">
    <reaction evidence="14">
        <text>12-hexadecanoyloxy-octadecanoate + H2O = 12-hydroxyoctadecanoate + hexadecanoate + H(+)</text>
        <dbReference type="Rhea" id="RHEA:52056"/>
        <dbReference type="ChEBI" id="CHEBI:7896"/>
        <dbReference type="ChEBI" id="CHEBI:15377"/>
        <dbReference type="ChEBI" id="CHEBI:15378"/>
        <dbReference type="ChEBI" id="CHEBI:83677"/>
        <dbReference type="ChEBI" id="CHEBI:84201"/>
    </reaction>
    <physiologicalReaction direction="left-to-right" evidence="14">
        <dbReference type="Rhea" id="RHEA:52057"/>
    </physiologicalReaction>
</comment>
<dbReference type="Gene3D" id="3.40.50.1820">
    <property type="entry name" value="alpha/beta hydrolase"/>
    <property type="match status" value="1"/>
</dbReference>
<organism evidence="33 34">
    <name type="scientific">Cyprinus carpio</name>
    <name type="common">Common carp</name>
    <dbReference type="NCBI Taxonomy" id="7962"/>
    <lineage>
        <taxon>Eukaryota</taxon>
        <taxon>Metazoa</taxon>
        <taxon>Chordata</taxon>
        <taxon>Craniata</taxon>
        <taxon>Vertebrata</taxon>
        <taxon>Euteleostomi</taxon>
        <taxon>Actinopterygii</taxon>
        <taxon>Neopterygii</taxon>
        <taxon>Teleostei</taxon>
        <taxon>Ostariophysi</taxon>
        <taxon>Cypriniformes</taxon>
        <taxon>Cyprinidae</taxon>
        <taxon>Cyprininae</taxon>
        <taxon>Cyprinus</taxon>
    </lineage>
</organism>
<comment type="catalytic activity">
    <reaction evidence="15">
        <text>13-octadecanoyloxy-octadecanoate + H2O = 13-hydroxy-octadecanoate + octadecanoate + H(+)</text>
        <dbReference type="Rhea" id="RHEA:52084"/>
        <dbReference type="ChEBI" id="CHEBI:15377"/>
        <dbReference type="ChEBI" id="CHEBI:15378"/>
        <dbReference type="ChEBI" id="CHEBI:25629"/>
        <dbReference type="ChEBI" id="CHEBI:136304"/>
        <dbReference type="ChEBI" id="CHEBI:136335"/>
    </reaction>
    <physiologicalReaction direction="left-to-right" evidence="15">
        <dbReference type="Rhea" id="RHEA:52085"/>
    </physiologicalReaction>
</comment>
<evidence type="ECO:0000313" key="33">
    <source>
        <dbReference type="Ensembl" id="ENSCCRP00015067387.1"/>
    </source>
</evidence>
<evidence type="ECO:0000256" key="30">
    <source>
        <dbReference type="ARBA" id="ARBA00064516"/>
    </source>
</evidence>
<evidence type="ECO:0000259" key="32">
    <source>
        <dbReference type="Pfam" id="PF00135"/>
    </source>
</evidence>
<comment type="catalytic activity">
    <reaction evidence="18">
        <text>1,2,3-tri-(9Z-octadecenoyl)-glycerol + H2O = di-(9Z)-octadecenoylglycerol + (9Z)-octadecenoate + H(+)</text>
        <dbReference type="Rhea" id="RHEA:38575"/>
        <dbReference type="ChEBI" id="CHEBI:15377"/>
        <dbReference type="ChEBI" id="CHEBI:15378"/>
        <dbReference type="ChEBI" id="CHEBI:30823"/>
        <dbReference type="ChEBI" id="CHEBI:53753"/>
        <dbReference type="ChEBI" id="CHEBI:75945"/>
    </reaction>
    <physiologicalReaction direction="left-to-right" evidence="18">
        <dbReference type="Rhea" id="RHEA:38576"/>
    </physiologicalReaction>
</comment>
<name>A0A8C1WLL7_CYPCA</name>
<keyword evidence="6" id="KW-0732">Signal</keyword>
<evidence type="ECO:0000256" key="15">
    <source>
        <dbReference type="ARBA" id="ARBA00047427"/>
    </source>
</evidence>
<evidence type="ECO:0000256" key="3">
    <source>
        <dbReference type="ARBA" id="ARBA00005964"/>
    </source>
</evidence>
<evidence type="ECO:0000256" key="8">
    <source>
        <dbReference type="ARBA" id="ARBA00022963"/>
    </source>
</evidence>
<dbReference type="FunFam" id="3.40.50.1820:FF:000100">
    <property type="entry name" value="Carboxylic ester hydrolase"/>
    <property type="match status" value="1"/>
</dbReference>
<keyword evidence="7 31" id="KW-0378">Hydrolase</keyword>
<evidence type="ECO:0000256" key="11">
    <source>
        <dbReference type="ARBA" id="ARBA00023180"/>
    </source>
</evidence>
<evidence type="ECO:0000256" key="27">
    <source>
        <dbReference type="ARBA" id="ARBA00051791"/>
    </source>
</evidence>
<dbReference type="GO" id="GO:0004771">
    <property type="term" value="F:sterol ester esterase activity"/>
    <property type="evidence" value="ECO:0007669"/>
    <property type="project" value="UniProtKB-EC"/>
</dbReference>
<keyword evidence="10" id="KW-1015">Disulfide bond</keyword>
<dbReference type="PROSITE" id="PS00122">
    <property type="entry name" value="CARBOXYLESTERASE_B_1"/>
    <property type="match status" value="1"/>
</dbReference>
<evidence type="ECO:0000256" key="1">
    <source>
        <dbReference type="ARBA" id="ARBA00000923"/>
    </source>
</evidence>
<evidence type="ECO:0000256" key="28">
    <source>
        <dbReference type="ARBA" id="ARBA00052473"/>
    </source>
</evidence>
<dbReference type="Ensembl" id="ENSCCRT00015069575.1">
    <property type="protein sequence ID" value="ENSCCRP00015067387.1"/>
    <property type="gene ID" value="ENSCCRG00015027361.1"/>
</dbReference>
<comment type="catalytic activity">
    <reaction evidence="1">
        <text>9-(9Z-hexadecenoyloxy)-octadecanoate + H2O = (9Z)-hexadecenoate + 9-hydroxy-octadecanoate + H(+)</text>
        <dbReference type="Rhea" id="RHEA:52068"/>
        <dbReference type="ChEBI" id="CHEBI:15377"/>
        <dbReference type="ChEBI" id="CHEBI:15378"/>
        <dbReference type="ChEBI" id="CHEBI:32372"/>
        <dbReference type="ChEBI" id="CHEBI:136286"/>
        <dbReference type="ChEBI" id="CHEBI:136309"/>
    </reaction>
    <physiologicalReaction direction="left-to-right" evidence="1">
        <dbReference type="Rhea" id="RHEA:52069"/>
    </physiologicalReaction>
</comment>
<evidence type="ECO:0000256" key="17">
    <source>
        <dbReference type="ARBA" id="ARBA00047863"/>
    </source>
</evidence>
<evidence type="ECO:0000256" key="23">
    <source>
        <dbReference type="ARBA" id="ARBA00049290"/>
    </source>
</evidence>
<dbReference type="GO" id="GO:0008126">
    <property type="term" value="F:acetylesterase activity"/>
    <property type="evidence" value="ECO:0007669"/>
    <property type="project" value="UniProtKB-EC"/>
</dbReference>
<comment type="catalytic activity">
    <reaction evidence="23">
        <text>1,2,3-trioctanoylglycerol + H2O = dioctanoylglycerol + octanoate + H(+)</text>
        <dbReference type="Rhea" id="RHEA:47864"/>
        <dbReference type="ChEBI" id="CHEBI:15377"/>
        <dbReference type="ChEBI" id="CHEBI:15378"/>
        <dbReference type="ChEBI" id="CHEBI:25646"/>
        <dbReference type="ChEBI" id="CHEBI:76978"/>
        <dbReference type="ChEBI" id="CHEBI:88066"/>
    </reaction>
    <physiologicalReaction direction="left-to-right" evidence="23">
        <dbReference type="Rhea" id="RHEA:47865"/>
    </physiologicalReaction>
</comment>
<comment type="catalytic activity">
    <reaction evidence="28">
        <text>5-(9Z-hexadecenoyloxy)-octadecanoate + H2O = 5-hydroxy-octadecanoate + (9Z)-hexadecenoate + H(+)</text>
        <dbReference type="Rhea" id="RHEA:52092"/>
        <dbReference type="ChEBI" id="CHEBI:15377"/>
        <dbReference type="ChEBI" id="CHEBI:15378"/>
        <dbReference type="ChEBI" id="CHEBI:32372"/>
        <dbReference type="ChEBI" id="CHEBI:136369"/>
        <dbReference type="ChEBI" id="CHEBI:136370"/>
    </reaction>
    <physiologicalReaction direction="left-to-right" evidence="28">
        <dbReference type="Rhea" id="RHEA:52093"/>
    </physiologicalReaction>
</comment>
<evidence type="ECO:0000256" key="9">
    <source>
        <dbReference type="ARBA" id="ARBA00023098"/>
    </source>
</evidence>
<keyword evidence="5" id="KW-0964">Secreted</keyword>
<evidence type="ECO:0000256" key="7">
    <source>
        <dbReference type="ARBA" id="ARBA00022801"/>
    </source>
</evidence>
<comment type="catalytic activity">
    <reaction evidence="24">
        <text>13-(9Z-octadecenoyloxy)-octadecanoate + H2O = 13-hydroxy-octadecanoate + (9Z)-octadecenoate + H(+)</text>
        <dbReference type="Rhea" id="RHEA:52064"/>
        <dbReference type="ChEBI" id="CHEBI:15377"/>
        <dbReference type="ChEBI" id="CHEBI:15378"/>
        <dbReference type="ChEBI" id="CHEBI:30823"/>
        <dbReference type="ChEBI" id="CHEBI:136303"/>
        <dbReference type="ChEBI" id="CHEBI:136304"/>
    </reaction>
    <physiologicalReaction direction="left-to-right" evidence="24">
        <dbReference type="Rhea" id="RHEA:52065"/>
    </physiologicalReaction>
</comment>
<keyword evidence="4" id="KW-0719">Serine esterase</keyword>
<feature type="domain" description="Carboxylesterase type B" evidence="32">
    <location>
        <begin position="74"/>
        <end position="583"/>
    </location>
</feature>
<evidence type="ECO:0000256" key="18">
    <source>
        <dbReference type="ARBA" id="ARBA00048386"/>
    </source>
</evidence>
<evidence type="ECO:0000256" key="24">
    <source>
        <dbReference type="ARBA" id="ARBA00049296"/>
    </source>
</evidence>
<keyword evidence="8" id="KW-0442">Lipid degradation</keyword>
<dbReference type="SUPFAM" id="SSF53474">
    <property type="entry name" value="alpha/beta-Hydrolases"/>
    <property type="match status" value="1"/>
</dbReference>
<evidence type="ECO:0000256" key="22">
    <source>
        <dbReference type="ARBA" id="ARBA00049221"/>
    </source>
</evidence>
<dbReference type="InterPro" id="IPR019826">
    <property type="entry name" value="Carboxylesterase_B_AS"/>
</dbReference>
<dbReference type="PRINTS" id="PR00878">
    <property type="entry name" value="CHOLNESTRASE"/>
</dbReference>
<evidence type="ECO:0000256" key="2">
    <source>
        <dbReference type="ARBA" id="ARBA00004613"/>
    </source>
</evidence>
<keyword evidence="9" id="KW-0443">Lipid metabolism</keyword>
<evidence type="ECO:0000256" key="14">
    <source>
        <dbReference type="ARBA" id="ARBA00047368"/>
    </source>
</evidence>
<accession>A0A8C1WLL7</accession>
<evidence type="ECO:0000256" key="29">
    <source>
        <dbReference type="ARBA" id="ARBA00053019"/>
    </source>
</evidence>
<evidence type="ECO:0000256" key="16">
    <source>
        <dbReference type="ARBA" id="ARBA00047653"/>
    </source>
</evidence>
<sequence>MVECYGKMSLSYPNPTCVPKLFHSEILIHSISPPQLFERRHIWSRNAVKANNNIHPEKMKHLLPYVAYYMLGAVYTEGGMVQGENHNVGLFRYMDVFKGIPFAAPPGRLEKPVPHPGWSGVLKATDYRKRCMQLNLLATDVVGSEDCLYLNIWIPQGRSVSTGLPVMVFIYGGGFLLGGGQGANFLNNYLYDGQEIADRGNVIVVTFNYRVGSLGFLSSGDADAPGNYGLWDQHAAISWVHRNIRNFGGNPDNITIFGESAGGASVNFQILSPKNKGLIRRAISQSGVALCPWAVNRNPRQYAEEIARKVGCPTDSGMVACLRRTDPKTVTLAGNVNFSASASHPIVHNLALSPVIDGDFLPDEPETLFGNAADIDYIAGVNDMDGHIFATLDIPSINNALGSTPVEEVRALSVALSKSRGPDAGITTYEEYTVNWGSKPSDKVVKKTIVDMETDYIFLVPTQAALYLHSDHAKSGRTYSYLFSEPSRMPVFPVWMGADHADDLQYVFGKPLSTPLGYFPRHRDVARYMISYWTNFAQTGDPNKGESSVPVTWPEFASSGHQYIDINNKMNRDSVKQMLRTRLVYYWTTVFASFPAVQKS</sequence>
<reference evidence="33" key="1">
    <citation type="submission" date="2025-08" db="UniProtKB">
        <authorList>
            <consortium name="Ensembl"/>
        </authorList>
    </citation>
    <scope>IDENTIFICATION</scope>
</reference>
<dbReference type="InterPro" id="IPR000997">
    <property type="entry name" value="Cholinesterase"/>
</dbReference>
<comment type="subcellular location">
    <subcellularLocation>
        <location evidence="2">Secreted</location>
    </subcellularLocation>
</comment>
<evidence type="ECO:0000256" key="4">
    <source>
        <dbReference type="ARBA" id="ARBA00022487"/>
    </source>
</evidence>
<comment type="catalytic activity">
    <reaction evidence="19">
        <text>12-octadecanoyloxy-octadecanoate + H2O = 12-hydroxyoctadecanoate + octadecanoate + H(+)</text>
        <dbReference type="Rhea" id="RHEA:52080"/>
        <dbReference type="ChEBI" id="CHEBI:15377"/>
        <dbReference type="ChEBI" id="CHEBI:15378"/>
        <dbReference type="ChEBI" id="CHEBI:25629"/>
        <dbReference type="ChEBI" id="CHEBI:84201"/>
        <dbReference type="ChEBI" id="CHEBI:136330"/>
    </reaction>
    <physiologicalReaction direction="left-to-right" evidence="19">
        <dbReference type="Rhea" id="RHEA:52081"/>
    </physiologicalReaction>
</comment>
<comment type="catalytic activity">
    <reaction evidence="29">
        <text>a sterol ester + H2O = a sterol + a fatty acid + H(+)</text>
        <dbReference type="Rhea" id="RHEA:10100"/>
        <dbReference type="ChEBI" id="CHEBI:15377"/>
        <dbReference type="ChEBI" id="CHEBI:15378"/>
        <dbReference type="ChEBI" id="CHEBI:15889"/>
        <dbReference type="ChEBI" id="CHEBI:28868"/>
        <dbReference type="ChEBI" id="CHEBI:35915"/>
        <dbReference type="EC" id="3.1.1.13"/>
    </reaction>
    <physiologicalReaction direction="left-to-right" evidence="29">
        <dbReference type="Rhea" id="RHEA:10101"/>
    </physiologicalReaction>
</comment>